<accession>F9CWR6</accession>
<dbReference type="Proteomes" id="UP000004440">
    <property type="component" value="Unassembled WGS sequence"/>
</dbReference>
<dbReference type="PATRIC" id="fig|1001994.6.peg.943"/>
<reference evidence="1 2" key="1">
    <citation type="journal article" date="2011" name="J. Bacteriol.">
        <title>Genome Sequence of an Ammonia-Oxidizing Soil Archaeon, "Candidatus Nitrosoarchaeum koreensis" MY1.</title>
        <authorList>
            <person name="Kim B.K."/>
            <person name="Jung M.Y."/>
            <person name="Yu D.S."/>
            <person name="Park S.J."/>
            <person name="Oh T.K."/>
            <person name="Rhee S.K."/>
            <person name="Kim J.F."/>
        </authorList>
    </citation>
    <scope>NUCLEOTIDE SEQUENCE [LARGE SCALE GENOMIC DNA]</scope>
    <source>
        <strain evidence="1 2">MY1</strain>
    </source>
</reference>
<dbReference type="EMBL" id="AFPU01000001">
    <property type="protein sequence ID" value="EGP93718.1"/>
    <property type="molecule type" value="Genomic_DNA"/>
</dbReference>
<proteinExistence type="predicted"/>
<evidence type="ECO:0000313" key="1">
    <source>
        <dbReference type="EMBL" id="EGP93718.1"/>
    </source>
</evidence>
<gene>
    <name evidence="1" type="ORF">MY1_0957</name>
</gene>
<protein>
    <submittedName>
        <fullName evidence="1">Putative transcription regulator</fullName>
    </submittedName>
</protein>
<comment type="caution">
    <text evidence="1">The sequence shown here is derived from an EMBL/GenBank/DDBJ whole genome shotgun (WGS) entry which is preliminary data.</text>
</comment>
<organism evidence="1 2">
    <name type="scientific">Nitrosarchaeum koreense MY1</name>
    <dbReference type="NCBI Taxonomy" id="1001994"/>
    <lineage>
        <taxon>Archaea</taxon>
        <taxon>Nitrososphaerota</taxon>
        <taxon>Nitrososphaeria</taxon>
        <taxon>Nitrosopumilales</taxon>
        <taxon>Nitrosopumilaceae</taxon>
        <taxon>Nitrosarchaeum</taxon>
    </lineage>
</organism>
<keyword evidence="2" id="KW-1185">Reference proteome</keyword>
<evidence type="ECO:0000313" key="2">
    <source>
        <dbReference type="Proteomes" id="UP000004440"/>
    </source>
</evidence>
<dbReference type="Gene3D" id="1.10.10.10">
    <property type="entry name" value="Winged helix-like DNA-binding domain superfamily/Winged helix DNA-binding domain"/>
    <property type="match status" value="1"/>
</dbReference>
<name>F9CWR6_9ARCH</name>
<dbReference type="AlphaFoldDB" id="F9CWR6"/>
<dbReference type="InterPro" id="IPR036388">
    <property type="entry name" value="WH-like_DNA-bd_sf"/>
</dbReference>
<sequence length="207" mass="23503">MNIMTGVTQLLAKSLEKTMLKNLGENTVHKIQDRLFERYGISITQSMEEFEKLDSVLREFFGAGAEGLERKFLESLCSIKSKKDQTQKRFTISEPSIGQSILKAYSDDEASKILNASIGESWTILEMLEKLQIPQTSGYRKVNSLIEDGLLIKDGHEISTSGRKTDKYKSLFDNVEIDIKNNKVTVNVQFTQNVIDQSPILQTVYRI</sequence>